<gene>
    <name evidence="3" type="ORF">VOI36_25420</name>
</gene>
<dbReference type="InterPro" id="IPR002559">
    <property type="entry name" value="Transposase_11"/>
</dbReference>
<evidence type="ECO:0000313" key="3">
    <source>
        <dbReference type="EMBL" id="MEN2473259.1"/>
    </source>
</evidence>
<feature type="region of interest" description="Disordered" evidence="1">
    <location>
        <begin position="1"/>
        <end position="20"/>
    </location>
</feature>
<accession>A0ABU9WMI2</accession>
<dbReference type="RefSeq" id="WP_343493901.1">
    <property type="nucleotide sequence ID" value="NZ_JBCPYA010000012.1"/>
</dbReference>
<organism evidence="3 4">
    <name type="scientific">Burkholderia theae</name>
    <dbReference type="NCBI Taxonomy" id="3143496"/>
    <lineage>
        <taxon>Bacteria</taxon>
        <taxon>Pseudomonadati</taxon>
        <taxon>Pseudomonadota</taxon>
        <taxon>Betaproteobacteria</taxon>
        <taxon>Burkholderiales</taxon>
        <taxon>Burkholderiaceae</taxon>
        <taxon>Burkholderia</taxon>
    </lineage>
</organism>
<evidence type="ECO:0000256" key="1">
    <source>
        <dbReference type="SAM" id="MobiDB-lite"/>
    </source>
</evidence>
<reference evidence="3 4" key="1">
    <citation type="submission" date="2024-05" db="EMBL/GenBank/DDBJ databases">
        <title>Burkholderia sp. Nov. a novel bacteria isolated from rhizosphere soil of Camellia sinensis.</title>
        <authorList>
            <person name="Dong Y."/>
        </authorList>
    </citation>
    <scope>NUCLEOTIDE SEQUENCE [LARGE SCALE GENOMIC DNA]</scope>
    <source>
        <strain evidence="3 4">GS2Y</strain>
    </source>
</reference>
<evidence type="ECO:0000313" key="4">
    <source>
        <dbReference type="Proteomes" id="UP001466933"/>
    </source>
</evidence>
<sequence length="129" mass="14345">MKFGRASEWHRQKYGRDTSQTPWRKMHLSIDPEMNIRQIAITEDHVSDEAGLDAVLTVDVNVDCVIADGAYCSIAQPQAWSACGVLARPSHSVPQGQGHPCIPEKIRVWSARWSSRRSRVSSAASARDC</sequence>
<keyword evidence="4" id="KW-1185">Reference proteome</keyword>
<feature type="compositionally biased region" description="Basic and acidic residues" evidence="1">
    <location>
        <begin position="1"/>
        <end position="16"/>
    </location>
</feature>
<proteinExistence type="predicted"/>
<dbReference type="Proteomes" id="UP001466933">
    <property type="component" value="Unassembled WGS sequence"/>
</dbReference>
<protein>
    <submittedName>
        <fullName evidence="3">Transposase</fullName>
    </submittedName>
</protein>
<name>A0ABU9WMI2_9BURK</name>
<comment type="caution">
    <text evidence="3">The sequence shown here is derived from an EMBL/GenBank/DDBJ whole genome shotgun (WGS) entry which is preliminary data.</text>
</comment>
<evidence type="ECO:0000259" key="2">
    <source>
        <dbReference type="Pfam" id="PF01609"/>
    </source>
</evidence>
<dbReference type="Pfam" id="PF01609">
    <property type="entry name" value="DDE_Tnp_1"/>
    <property type="match status" value="1"/>
</dbReference>
<dbReference type="EMBL" id="JBCPYA010000012">
    <property type="protein sequence ID" value="MEN2473259.1"/>
    <property type="molecule type" value="Genomic_DNA"/>
</dbReference>
<feature type="domain" description="Transposase IS4-like" evidence="2">
    <location>
        <begin position="4"/>
        <end position="119"/>
    </location>
</feature>